<evidence type="ECO:0000313" key="1">
    <source>
        <dbReference type="EMBL" id="GKV32635.1"/>
    </source>
</evidence>
<keyword evidence="2" id="KW-1185">Reference proteome</keyword>
<name>A0AAV5L5U5_9ROSI</name>
<comment type="caution">
    <text evidence="1">The sequence shown here is derived from an EMBL/GenBank/DDBJ whole genome shotgun (WGS) entry which is preliminary data.</text>
</comment>
<reference evidence="1 2" key="1">
    <citation type="journal article" date="2021" name="Commun. Biol.">
        <title>The genome of Shorea leprosula (Dipterocarpaceae) highlights the ecological relevance of drought in aseasonal tropical rainforests.</title>
        <authorList>
            <person name="Ng K.K.S."/>
            <person name="Kobayashi M.J."/>
            <person name="Fawcett J.A."/>
            <person name="Hatakeyama M."/>
            <person name="Paape T."/>
            <person name="Ng C.H."/>
            <person name="Ang C.C."/>
            <person name="Tnah L.H."/>
            <person name="Lee C.T."/>
            <person name="Nishiyama T."/>
            <person name="Sese J."/>
            <person name="O'Brien M.J."/>
            <person name="Copetti D."/>
            <person name="Mohd Noor M.I."/>
            <person name="Ong R.C."/>
            <person name="Putra M."/>
            <person name="Sireger I.Z."/>
            <person name="Indrioko S."/>
            <person name="Kosugi Y."/>
            <person name="Izuno A."/>
            <person name="Isagi Y."/>
            <person name="Lee S.L."/>
            <person name="Shimizu K.K."/>
        </authorList>
    </citation>
    <scope>NUCLEOTIDE SEQUENCE [LARGE SCALE GENOMIC DNA]</scope>
    <source>
        <strain evidence="1">214</strain>
    </source>
</reference>
<organism evidence="1 2">
    <name type="scientific">Rubroshorea leprosula</name>
    <dbReference type="NCBI Taxonomy" id="152421"/>
    <lineage>
        <taxon>Eukaryota</taxon>
        <taxon>Viridiplantae</taxon>
        <taxon>Streptophyta</taxon>
        <taxon>Embryophyta</taxon>
        <taxon>Tracheophyta</taxon>
        <taxon>Spermatophyta</taxon>
        <taxon>Magnoliopsida</taxon>
        <taxon>eudicotyledons</taxon>
        <taxon>Gunneridae</taxon>
        <taxon>Pentapetalae</taxon>
        <taxon>rosids</taxon>
        <taxon>malvids</taxon>
        <taxon>Malvales</taxon>
        <taxon>Dipterocarpaceae</taxon>
        <taxon>Rubroshorea</taxon>
    </lineage>
</organism>
<gene>
    <name evidence="1" type="ORF">SLEP1_g41229</name>
</gene>
<dbReference type="AlphaFoldDB" id="A0AAV5L5U5"/>
<protein>
    <submittedName>
        <fullName evidence="1">Uncharacterized protein</fullName>
    </submittedName>
</protein>
<dbReference type="EMBL" id="BPVZ01000096">
    <property type="protein sequence ID" value="GKV32635.1"/>
    <property type="molecule type" value="Genomic_DNA"/>
</dbReference>
<accession>A0AAV5L5U5</accession>
<dbReference type="Proteomes" id="UP001054252">
    <property type="component" value="Unassembled WGS sequence"/>
</dbReference>
<evidence type="ECO:0000313" key="2">
    <source>
        <dbReference type="Proteomes" id="UP001054252"/>
    </source>
</evidence>
<sequence>MKVKLRSIFLLQRGESKLLILELLHYPIFCPGCLTKDAGMQ</sequence>
<proteinExistence type="predicted"/>